<accession>A0A9P3FM42</accession>
<dbReference type="AlphaFoldDB" id="A0A9P3FM42"/>
<protein>
    <submittedName>
        <fullName evidence="1">Uncharacterized protein</fullName>
    </submittedName>
</protein>
<sequence length="345" mass="38335">MDLFLKYLAKQLNLSGDASSDHYGLLKLVKEALGVHGPAFRARQSTKPPTRKQVARKCNPLQPTSRLVESLYWKATVQELGVEEDDLVTSVLSELTATDGRHTADVTTRNKRKDLTLKQLLDTVLAELKDAEPMLNFDYLRLRAMCGSLGVELADYANPQGPVEEVSTFQFTYDALKCAADANAQGKQMLKFLFIGTAAKVLEDFIKQSGDVLSQETSNLAASEVKHRLQPFDPERPRQLFEGYLRTKGKSLTKLPMTIVDSGAGHLTFLAKAEVSDKDVSNILREGNNLWGLLALDRAVRVQYEKKEANLSVQGPVCTSRFRSKTCEHESCLLSLNKRGFDQPG</sequence>
<evidence type="ECO:0000313" key="2">
    <source>
        <dbReference type="Proteomes" id="UP000825890"/>
    </source>
</evidence>
<reference evidence="1 2" key="1">
    <citation type="submission" date="2021-01" db="EMBL/GenBank/DDBJ databases">
        <title>Cercospora kikuchii MAFF 305040 whole genome shotgun sequence.</title>
        <authorList>
            <person name="Kashiwa T."/>
            <person name="Suzuki T."/>
        </authorList>
    </citation>
    <scope>NUCLEOTIDE SEQUENCE [LARGE SCALE GENOMIC DNA]</scope>
    <source>
        <strain evidence="1 2">MAFF 305040</strain>
    </source>
</reference>
<dbReference type="GeneID" id="68298081"/>
<comment type="caution">
    <text evidence="1">The sequence shown here is derived from an EMBL/GenBank/DDBJ whole genome shotgun (WGS) entry which is preliminary data.</text>
</comment>
<dbReference type="EMBL" id="BOLY01000009">
    <property type="protein sequence ID" value="GIZ49476.1"/>
    <property type="molecule type" value="Genomic_DNA"/>
</dbReference>
<keyword evidence="2" id="KW-1185">Reference proteome</keyword>
<name>A0A9P3FM42_9PEZI</name>
<proteinExistence type="predicted"/>
<dbReference type="RefSeq" id="XP_044663963.1">
    <property type="nucleotide sequence ID" value="XM_044808028.1"/>
</dbReference>
<gene>
    <name evidence="1" type="ORF">CKM354_001250600</name>
</gene>
<organism evidence="1 2">
    <name type="scientific">Cercospora kikuchii</name>
    <dbReference type="NCBI Taxonomy" id="84275"/>
    <lineage>
        <taxon>Eukaryota</taxon>
        <taxon>Fungi</taxon>
        <taxon>Dikarya</taxon>
        <taxon>Ascomycota</taxon>
        <taxon>Pezizomycotina</taxon>
        <taxon>Dothideomycetes</taxon>
        <taxon>Dothideomycetidae</taxon>
        <taxon>Mycosphaerellales</taxon>
        <taxon>Mycosphaerellaceae</taxon>
        <taxon>Cercospora</taxon>
    </lineage>
</organism>
<dbReference type="Proteomes" id="UP000825890">
    <property type="component" value="Unassembled WGS sequence"/>
</dbReference>
<dbReference type="OrthoDB" id="10396549at2759"/>
<evidence type="ECO:0000313" key="1">
    <source>
        <dbReference type="EMBL" id="GIZ49476.1"/>
    </source>
</evidence>